<feature type="region of interest" description="Disordered" evidence="1">
    <location>
        <begin position="33"/>
        <end position="76"/>
    </location>
</feature>
<keyword evidence="4" id="KW-1185">Reference proteome</keyword>
<dbReference type="AlphaFoldDB" id="A0A0L6UT76"/>
<comment type="caution">
    <text evidence="3">The sequence shown here is derived from an EMBL/GenBank/DDBJ whole genome shotgun (WGS) entry which is preliminary data.</text>
</comment>
<protein>
    <submittedName>
        <fullName evidence="3">Uncharacterized protein</fullName>
    </submittedName>
</protein>
<accession>A0A0L6UT76</accession>
<proteinExistence type="predicted"/>
<sequence>MQHTNIFHFYVFLIILQDLSFIEGSRTVFNKKIPKQAQQTQRWPKCASKKPKSTTTRRDPSQFEHMERKHKADDQK</sequence>
<dbReference type="VEuPathDB" id="FungiDB:VP01_3854g2"/>
<evidence type="ECO:0000256" key="1">
    <source>
        <dbReference type="SAM" id="MobiDB-lite"/>
    </source>
</evidence>
<reference evidence="3 4" key="1">
    <citation type="submission" date="2015-08" db="EMBL/GenBank/DDBJ databases">
        <title>Next Generation Sequencing and Analysis of the Genome of Puccinia sorghi L Schw, the Causal Agent of Maize Common Rust.</title>
        <authorList>
            <person name="Rochi L."/>
            <person name="Burguener G."/>
            <person name="Darino M."/>
            <person name="Turjanski A."/>
            <person name="Kreff E."/>
            <person name="Dieguez M.J."/>
            <person name="Sacco F."/>
        </authorList>
    </citation>
    <scope>NUCLEOTIDE SEQUENCE [LARGE SCALE GENOMIC DNA]</scope>
    <source>
        <strain evidence="3 4">RO10H11247</strain>
    </source>
</reference>
<dbReference type="Proteomes" id="UP000037035">
    <property type="component" value="Unassembled WGS sequence"/>
</dbReference>
<name>A0A0L6UT76_9BASI</name>
<dbReference type="EMBL" id="LAVV01008895">
    <property type="protein sequence ID" value="KNZ51704.1"/>
    <property type="molecule type" value="Genomic_DNA"/>
</dbReference>
<keyword evidence="2" id="KW-0732">Signal</keyword>
<feature type="signal peptide" evidence="2">
    <location>
        <begin position="1"/>
        <end position="24"/>
    </location>
</feature>
<evidence type="ECO:0000313" key="3">
    <source>
        <dbReference type="EMBL" id="KNZ51704.1"/>
    </source>
</evidence>
<feature type="chain" id="PRO_5005567975" evidence="2">
    <location>
        <begin position="25"/>
        <end position="76"/>
    </location>
</feature>
<dbReference type="OrthoDB" id="10568378at2759"/>
<organism evidence="3 4">
    <name type="scientific">Puccinia sorghi</name>
    <dbReference type="NCBI Taxonomy" id="27349"/>
    <lineage>
        <taxon>Eukaryota</taxon>
        <taxon>Fungi</taxon>
        <taxon>Dikarya</taxon>
        <taxon>Basidiomycota</taxon>
        <taxon>Pucciniomycotina</taxon>
        <taxon>Pucciniomycetes</taxon>
        <taxon>Pucciniales</taxon>
        <taxon>Pucciniaceae</taxon>
        <taxon>Puccinia</taxon>
    </lineage>
</organism>
<evidence type="ECO:0000256" key="2">
    <source>
        <dbReference type="SAM" id="SignalP"/>
    </source>
</evidence>
<feature type="compositionally biased region" description="Basic and acidic residues" evidence="1">
    <location>
        <begin position="56"/>
        <end position="76"/>
    </location>
</feature>
<gene>
    <name evidence="3" type="ORF">VP01_3854g2</name>
</gene>
<evidence type="ECO:0000313" key="4">
    <source>
        <dbReference type="Proteomes" id="UP000037035"/>
    </source>
</evidence>